<evidence type="ECO:0000259" key="3">
    <source>
        <dbReference type="PROSITE" id="PS51034"/>
    </source>
</evidence>
<feature type="domain" description="ZP" evidence="3">
    <location>
        <begin position="35"/>
        <end position="283"/>
    </location>
</feature>
<dbReference type="InterPro" id="IPR051962">
    <property type="entry name" value="Cuticlin"/>
</dbReference>
<keyword evidence="1 2" id="KW-0732">Signal</keyword>
<reference evidence="5" key="1">
    <citation type="submission" date="2011-05" db="EMBL/GenBank/DDBJ databases">
        <authorList>
            <person name="Richards S.R."/>
            <person name="Qu J."/>
            <person name="Jiang H."/>
            <person name="Jhangiani S.N."/>
            <person name="Agravi P."/>
            <person name="Goodspeed R."/>
            <person name="Gross S."/>
            <person name="Mandapat C."/>
            <person name="Jackson L."/>
            <person name="Mathew T."/>
            <person name="Pu L."/>
            <person name="Thornton R."/>
            <person name="Saada N."/>
            <person name="Wilczek-Boney K.B."/>
            <person name="Lee S."/>
            <person name="Kovar C."/>
            <person name="Wu Y."/>
            <person name="Scherer S.E."/>
            <person name="Worley K.C."/>
            <person name="Muzny D.M."/>
            <person name="Gibbs R."/>
        </authorList>
    </citation>
    <scope>NUCLEOTIDE SEQUENCE</scope>
    <source>
        <strain evidence="5">Brora</strain>
    </source>
</reference>
<dbReference type="Pfam" id="PF25301">
    <property type="entry name" value="CUT_C"/>
    <property type="match status" value="1"/>
</dbReference>
<dbReference type="InterPro" id="IPR057475">
    <property type="entry name" value="CUT_C"/>
</dbReference>
<keyword evidence="5" id="KW-1185">Reference proteome</keyword>
<protein>
    <recommendedName>
        <fullName evidence="3">ZP domain-containing protein</fullName>
    </recommendedName>
</protein>
<dbReference type="AlphaFoldDB" id="T1JIZ9"/>
<evidence type="ECO:0000256" key="1">
    <source>
        <dbReference type="ARBA" id="ARBA00022729"/>
    </source>
</evidence>
<reference evidence="4" key="2">
    <citation type="submission" date="2015-02" db="UniProtKB">
        <authorList>
            <consortium name="EnsemblMetazoa"/>
        </authorList>
    </citation>
    <scope>IDENTIFICATION</scope>
</reference>
<proteinExistence type="predicted"/>
<evidence type="ECO:0000256" key="2">
    <source>
        <dbReference type="SAM" id="SignalP"/>
    </source>
</evidence>
<dbReference type="PhylomeDB" id="T1JIZ9"/>
<dbReference type="SMART" id="SM00241">
    <property type="entry name" value="ZP"/>
    <property type="match status" value="1"/>
</dbReference>
<dbReference type="Proteomes" id="UP000014500">
    <property type="component" value="Unassembled WGS sequence"/>
</dbReference>
<dbReference type="OMA" id="RSMEQTP"/>
<organism evidence="4 5">
    <name type="scientific">Strigamia maritima</name>
    <name type="common">European centipede</name>
    <name type="synonym">Geophilus maritimus</name>
    <dbReference type="NCBI Taxonomy" id="126957"/>
    <lineage>
        <taxon>Eukaryota</taxon>
        <taxon>Metazoa</taxon>
        <taxon>Ecdysozoa</taxon>
        <taxon>Arthropoda</taxon>
        <taxon>Myriapoda</taxon>
        <taxon>Chilopoda</taxon>
        <taxon>Pleurostigmophora</taxon>
        <taxon>Geophilomorpha</taxon>
        <taxon>Linotaeniidae</taxon>
        <taxon>Strigamia</taxon>
    </lineage>
</organism>
<name>T1JIZ9_STRMM</name>
<dbReference type="InterPro" id="IPR001507">
    <property type="entry name" value="ZP_dom"/>
</dbReference>
<dbReference type="STRING" id="126957.T1JIZ9"/>
<evidence type="ECO:0000313" key="5">
    <source>
        <dbReference type="Proteomes" id="UP000014500"/>
    </source>
</evidence>
<dbReference type="PROSITE" id="PS51034">
    <property type="entry name" value="ZP_2"/>
    <property type="match status" value="1"/>
</dbReference>
<dbReference type="PANTHER" id="PTHR22907:SF46">
    <property type="entry name" value="ZP DOMAIN-CONTAINING PROTEIN"/>
    <property type="match status" value="1"/>
</dbReference>
<feature type="signal peptide" evidence="2">
    <location>
        <begin position="1"/>
        <end position="27"/>
    </location>
</feature>
<dbReference type="EnsemblMetazoa" id="SMAR013830-RA">
    <property type="protein sequence ID" value="SMAR013830-PA"/>
    <property type="gene ID" value="SMAR013830"/>
</dbReference>
<dbReference type="EMBL" id="JH431845">
    <property type="status" value="NOT_ANNOTATED_CDS"/>
    <property type="molecule type" value="Genomic_DNA"/>
</dbReference>
<dbReference type="eggNOG" id="ENOG502RXVD">
    <property type="taxonomic scope" value="Eukaryota"/>
</dbReference>
<dbReference type="HOGENOM" id="CLU_045734_0_0_1"/>
<evidence type="ECO:0000313" key="4">
    <source>
        <dbReference type="EnsemblMetazoa" id="SMAR013830-PA"/>
    </source>
</evidence>
<sequence length="392" mass="43869">METNTRIPIIALTTILIVSIITGPGLASTVEHKVFCTAKEMTVTVNLPDNKAEVYIDKLKGYPDCKPIVEGSKVIFHLSLEDIFTCGTTRVKDLKGRKIFYNRIVVEVNKTIKDKFRVKCEIHGRNLLQVNRRRRDVLPEGFVEPDDITITETVIGNGAFPELNVGVRQNGNYIDTQMNVQPGTPLEMEVYLDQNSSTTYGIVVTSMNVTDKTPGLREIIIYKGCSIDPYLFSNFEINKDSSVSAKFRAFKFPESSYVLFIGTVSICIDQCQGVPCSNGQIGYGRRKRDIMVNRETDIAITKEETYRDPNQIFEITMTTILQVNENEKDFTLSIGGIADNNDLPQIVIANENNAVDMEPLNADKDNSPNSSQCHFISTLLTIAVLLLLHNIV</sequence>
<dbReference type="PANTHER" id="PTHR22907">
    <property type="entry name" value="GH04558P"/>
    <property type="match status" value="1"/>
</dbReference>
<feature type="chain" id="PRO_5004579703" description="ZP domain-containing protein" evidence="2">
    <location>
        <begin position="28"/>
        <end position="392"/>
    </location>
</feature>
<accession>T1JIZ9</accession>